<dbReference type="AlphaFoldDB" id="A0A816ITC2"/>
<sequence length="78" mass="8843">GTKLELSLFSLPSSKYLERERVCLFFRCFWLLTPEVRALTLATGGSQSIELAGYRLWQTVAPKASTWPACNLRVITHL</sequence>
<gene>
    <name evidence="1" type="ORF">DARMORV10_C09P18640.1</name>
</gene>
<accession>A0A816ITC2</accession>
<name>A0A816ITC2_BRANA</name>
<dbReference type="Proteomes" id="UP001295469">
    <property type="component" value="Chromosome C09"/>
</dbReference>
<evidence type="ECO:0000313" key="1">
    <source>
        <dbReference type="EMBL" id="CAF1722014.1"/>
    </source>
</evidence>
<dbReference type="EMBL" id="HG994373">
    <property type="protein sequence ID" value="CAF1722014.1"/>
    <property type="molecule type" value="Genomic_DNA"/>
</dbReference>
<protein>
    <submittedName>
        <fullName evidence="1">(rape) hypothetical protein</fullName>
    </submittedName>
</protein>
<reference evidence="1" key="1">
    <citation type="submission" date="2021-01" db="EMBL/GenBank/DDBJ databases">
        <authorList>
            <consortium name="Genoscope - CEA"/>
            <person name="William W."/>
        </authorList>
    </citation>
    <scope>NUCLEOTIDE SEQUENCE</scope>
</reference>
<organism evidence="1">
    <name type="scientific">Brassica napus</name>
    <name type="common">Rape</name>
    <dbReference type="NCBI Taxonomy" id="3708"/>
    <lineage>
        <taxon>Eukaryota</taxon>
        <taxon>Viridiplantae</taxon>
        <taxon>Streptophyta</taxon>
        <taxon>Embryophyta</taxon>
        <taxon>Tracheophyta</taxon>
        <taxon>Spermatophyta</taxon>
        <taxon>Magnoliopsida</taxon>
        <taxon>eudicotyledons</taxon>
        <taxon>Gunneridae</taxon>
        <taxon>Pentapetalae</taxon>
        <taxon>rosids</taxon>
        <taxon>malvids</taxon>
        <taxon>Brassicales</taxon>
        <taxon>Brassicaceae</taxon>
        <taxon>Brassiceae</taxon>
        <taxon>Brassica</taxon>
    </lineage>
</organism>
<feature type="non-terminal residue" evidence="1">
    <location>
        <position position="1"/>
    </location>
</feature>
<proteinExistence type="predicted"/>